<dbReference type="InterPro" id="IPR046598">
    <property type="entry name" value="DUF6657"/>
</dbReference>
<gene>
    <name evidence="1" type="ORF">FYJ80_10700</name>
</gene>
<dbReference type="Proteomes" id="UP000460549">
    <property type="component" value="Unassembled WGS sequence"/>
</dbReference>
<protein>
    <submittedName>
        <fullName evidence="1">Uncharacterized protein</fullName>
    </submittedName>
</protein>
<accession>A0A7X2PE79</accession>
<evidence type="ECO:0000313" key="1">
    <source>
        <dbReference type="EMBL" id="MSU07228.1"/>
    </source>
</evidence>
<name>A0A7X2PE79_9SPIO</name>
<dbReference type="EMBL" id="VUNN01000031">
    <property type="protein sequence ID" value="MSU07228.1"/>
    <property type="molecule type" value="Genomic_DNA"/>
</dbReference>
<sequence length="195" mass="21866">MAKIRSAWEIALEKTENITIDREKLKKDENIKKARILIGAYLNDDENDGSSLADELKQIDDEAAVKTALKLSAIQNLTLPSDTVLTDRYERIANIIAIACGNNPNIMELTGQIISFVKQFPEHRKQLVDQLKEQFAPMLEQKAAQLKAQYGQEVPVSLENDPEFLKIANTQLEKLQKQYDETLAGAKAQLEAALS</sequence>
<organism evidence="1 2">
    <name type="scientific">Bullifex porci</name>
    <dbReference type="NCBI Taxonomy" id="2606638"/>
    <lineage>
        <taxon>Bacteria</taxon>
        <taxon>Pseudomonadati</taxon>
        <taxon>Spirochaetota</taxon>
        <taxon>Spirochaetia</taxon>
        <taxon>Spirochaetales</taxon>
        <taxon>Spirochaetaceae</taxon>
        <taxon>Bullifex</taxon>
    </lineage>
</organism>
<evidence type="ECO:0000313" key="2">
    <source>
        <dbReference type="Proteomes" id="UP000460549"/>
    </source>
</evidence>
<dbReference type="RefSeq" id="WP_154426801.1">
    <property type="nucleotide sequence ID" value="NZ_JAQYGB010000095.1"/>
</dbReference>
<comment type="caution">
    <text evidence="1">The sequence shown here is derived from an EMBL/GenBank/DDBJ whole genome shotgun (WGS) entry which is preliminary data.</text>
</comment>
<dbReference type="Pfam" id="PF20362">
    <property type="entry name" value="DUF6657"/>
    <property type="match status" value="1"/>
</dbReference>
<reference evidence="1 2" key="1">
    <citation type="submission" date="2019-08" db="EMBL/GenBank/DDBJ databases">
        <title>In-depth cultivation of the pig gut microbiome towards novel bacterial diversity and tailored functional studies.</title>
        <authorList>
            <person name="Wylensek D."/>
            <person name="Hitch T.C.A."/>
            <person name="Clavel T."/>
        </authorList>
    </citation>
    <scope>NUCLEOTIDE SEQUENCE [LARGE SCALE GENOMIC DNA]</scope>
    <source>
        <strain evidence="1 2">NM-380-WT-3C1</strain>
    </source>
</reference>
<proteinExistence type="predicted"/>
<keyword evidence="2" id="KW-1185">Reference proteome</keyword>
<dbReference type="AlphaFoldDB" id="A0A7X2PE79"/>